<reference evidence="1" key="1">
    <citation type="submission" date="2021-03" db="EMBL/GenBank/DDBJ databases">
        <authorList>
            <person name="Bekaert M."/>
        </authorList>
    </citation>
    <scope>NUCLEOTIDE SEQUENCE</scope>
</reference>
<gene>
    <name evidence="1" type="ORF">MEDL_63970</name>
</gene>
<protein>
    <submittedName>
        <fullName evidence="1">Uncharacterized protein</fullName>
    </submittedName>
</protein>
<proteinExistence type="predicted"/>
<organism evidence="1 2">
    <name type="scientific">Mytilus edulis</name>
    <name type="common">Blue mussel</name>
    <dbReference type="NCBI Taxonomy" id="6550"/>
    <lineage>
        <taxon>Eukaryota</taxon>
        <taxon>Metazoa</taxon>
        <taxon>Spiralia</taxon>
        <taxon>Lophotrochozoa</taxon>
        <taxon>Mollusca</taxon>
        <taxon>Bivalvia</taxon>
        <taxon>Autobranchia</taxon>
        <taxon>Pteriomorphia</taxon>
        <taxon>Mytilida</taxon>
        <taxon>Mytiloidea</taxon>
        <taxon>Mytilidae</taxon>
        <taxon>Mytilinae</taxon>
        <taxon>Mytilus</taxon>
    </lineage>
</organism>
<keyword evidence="2" id="KW-1185">Reference proteome</keyword>
<name>A0A8S3VFH2_MYTED</name>
<dbReference type="Pfam" id="PF08477">
    <property type="entry name" value="Roc"/>
    <property type="match status" value="1"/>
</dbReference>
<sequence length="158" mass="18533">MEQFADCGFWDFAGQREFYATHQTFLSSNAVYLLVVDISKDFTNKTYNNMIEKEFDSIGEYIDFWLDNIHCYSRDDANTSKHHNENNLLNPPVIIVGTGIDKFSEVEKKKNDFEHNLSKILSNHAKRRHLRNPHYVSNTLPSEDKHELKVCEKIFLLC</sequence>
<dbReference type="SUPFAM" id="SSF52540">
    <property type="entry name" value="P-loop containing nucleoside triphosphate hydrolases"/>
    <property type="match status" value="1"/>
</dbReference>
<dbReference type="Gene3D" id="3.40.50.300">
    <property type="entry name" value="P-loop containing nucleotide triphosphate hydrolases"/>
    <property type="match status" value="1"/>
</dbReference>
<evidence type="ECO:0000313" key="1">
    <source>
        <dbReference type="EMBL" id="CAG2252371.1"/>
    </source>
</evidence>
<dbReference type="OrthoDB" id="6152001at2759"/>
<dbReference type="InterPro" id="IPR027417">
    <property type="entry name" value="P-loop_NTPase"/>
</dbReference>
<accession>A0A8S3VFH2</accession>
<dbReference type="EMBL" id="CAJPWZ010003117">
    <property type="protein sequence ID" value="CAG2252371.1"/>
    <property type="molecule type" value="Genomic_DNA"/>
</dbReference>
<dbReference type="Proteomes" id="UP000683360">
    <property type="component" value="Unassembled WGS sequence"/>
</dbReference>
<dbReference type="AlphaFoldDB" id="A0A8S3VFH2"/>
<evidence type="ECO:0000313" key="2">
    <source>
        <dbReference type="Proteomes" id="UP000683360"/>
    </source>
</evidence>
<comment type="caution">
    <text evidence="1">The sequence shown here is derived from an EMBL/GenBank/DDBJ whole genome shotgun (WGS) entry which is preliminary data.</text>
</comment>